<dbReference type="Proteomes" id="UP001221757">
    <property type="component" value="Unassembled WGS sequence"/>
</dbReference>
<sequence length="210" mass="23327">MNYPRQYIGITGFALGSDTVATLEIRSLHVEDTSPWFENPLFRDFLGFDLGRWYSGLRRQWGSNADNGVREYGLLRVGVRPVTLRLPPVRFDEFATPIGLGTNVNVVFSCSGLGTQTVDIQMGVDGQTLSNCFIAQIAAPHTTTWTSFCGVSATVVTNCANTVFAQFPKMSIITHRFEMKTPRDITEKIREKPTYTRLGPESNGQVIAKP</sequence>
<dbReference type="EMBL" id="JARKIE010000157">
    <property type="protein sequence ID" value="KAJ7674251.1"/>
    <property type="molecule type" value="Genomic_DNA"/>
</dbReference>
<proteinExistence type="predicted"/>
<keyword evidence="2" id="KW-1185">Reference proteome</keyword>
<evidence type="ECO:0000313" key="1">
    <source>
        <dbReference type="EMBL" id="KAJ7674251.1"/>
    </source>
</evidence>
<evidence type="ECO:0000313" key="2">
    <source>
        <dbReference type="Proteomes" id="UP001221757"/>
    </source>
</evidence>
<organism evidence="1 2">
    <name type="scientific">Mycena rosella</name>
    <name type="common">Pink bonnet</name>
    <name type="synonym">Agaricus rosellus</name>
    <dbReference type="NCBI Taxonomy" id="1033263"/>
    <lineage>
        <taxon>Eukaryota</taxon>
        <taxon>Fungi</taxon>
        <taxon>Dikarya</taxon>
        <taxon>Basidiomycota</taxon>
        <taxon>Agaricomycotina</taxon>
        <taxon>Agaricomycetes</taxon>
        <taxon>Agaricomycetidae</taxon>
        <taxon>Agaricales</taxon>
        <taxon>Marasmiineae</taxon>
        <taxon>Mycenaceae</taxon>
        <taxon>Mycena</taxon>
    </lineage>
</organism>
<dbReference type="AlphaFoldDB" id="A0AAD7GB14"/>
<gene>
    <name evidence="1" type="ORF">B0H17DRAFT_1140688</name>
</gene>
<reference evidence="1" key="1">
    <citation type="submission" date="2023-03" db="EMBL/GenBank/DDBJ databases">
        <title>Massive genome expansion in bonnet fungi (Mycena s.s.) driven by repeated elements and novel gene families across ecological guilds.</title>
        <authorList>
            <consortium name="Lawrence Berkeley National Laboratory"/>
            <person name="Harder C.B."/>
            <person name="Miyauchi S."/>
            <person name="Viragh M."/>
            <person name="Kuo A."/>
            <person name="Thoen E."/>
            <person name="Andreopoulos B."/>
            <person name="Lu D."/>
            <person name="Skrede I."/>
            <person name="Drula E."/>
            <person name="Henrissat B."/>
            <person name="Morin E."/>
            <person name="Kohler A."/>
            <person name="Barry K."/>
            <person name="LaButti K."/>
            <person name="Morin E."/>
            <person name="Salamov A."/>
            <person name="Lipzen A."/>
            <person name="Mereny Z."/>
            <person name="Hegedus B."/>
            <person name="Baldrian P."/>
            <person name="Stursova M."/>
            <person name="Weitz H."/>
            <person name="Taylor A."/>
            <person name="Grigoriev I.V."/>
            <person name="Nagy L.G."/>
            <person name="Martin F."/>
            <person name="Kauserud H."/>
        </authorList>
    </citation>
    <scope>NUCLEOTIDE SEQUENCE</scope>
    <source>
        <strain evidence="1">CBHHK067</strain>
    </source>
</reference>
<name>A0AAD7GB14_MYCRO</name>
<protein>
    <submittedName>
        <fullName evidence="1">Uncharacterized protein</fullName>
    </submittedName>
</protein>
<comment type="caution">
    <text evidence="1">The sequence shown here is derived from an EMBL/GenBank/DDBJ whole genome shotgun (WGS) entry which is preliminary data.</text>
</comment>
<accession>A0AAD7GB14</accession>